<proteinExistence type="inferred from homology"/>
<dbReference type="AlphaFoldDB" id="A0A971D161"/>
<keyword evidence="5 8" id="KW-0812">Transmembrane</keyword>
<feature type="transmembrane region" description="Helical" evidence="8">
    <location>
        <begin position="12"/>
        <end position="31"/>
    </location>
</feature>
<feature type="transmembrane region" description="Helical" evidence="8">
    <location>
        <begin position="273"/>
        <end position="294"/>
    </location>
</feature>
<dbReference type="InterPro" id="IPR004626">
    <property type="entry name" value="RarD"/>
</dbReference>
<dbReference type="Pfam" id="PF00892">
    <property type="entry name" value="EamA"/>
    <property type="match status" value="1"/>
</dbReference>
<feature type="transmembrane region" description="Helical" evidence="8">
    <location>
        <begin position="135"/>
        <end position="153"/>
    </location>
</feature>
<keyword evidence="7 8" id="KW-0472">Membrane</keyword>
<dbReference type="NCBIfam" id="TIGR00688">
    <property type="entry name" value="rarD"/>
    <property type="match status" value="1"/>
</dbReference>
<evidence type="ECO:0000259" key="9">
    <source>
        <dbReference type="Pfam" id="PF00892"/>
    </source>
</evidence>
<evidence type="ECO:0000256" key="4">
    <source>
        <dbReference type="ARBA" id="ARBA00022475"/>
    </source>
</evidence>
<accession>A0A971D161</accession>
<feature type="transmembrane region" description="Helical" evidence="8">
    <location>
        <begin position="81"/>
        <end position="104"/>
    </location>
</feature>
<dbReference type="InterPro" id="IPR037185">
    <property type="entry name" value="EmrE-like"/>
</dbReference>
<sequence>MPTATPVTQTPRGLIAITVSSVAWGLFPVYWDALSTVPPNTVLSYRIITTMVTMVLVLALLRRHRSFLAAVAKLWKTKTLVLLAVIAALLISANWLLYIILVSVGKTLEASASYFLMPVMNMLIAIIVLRERTNVFGWISIALAGVGVCVFIVGSGGVPWLGLIMALTFCGYGLLKRFIPLDSLQSITFETAAVTPLALLWLVWQPHFGIDHQSTGILVLLMGAGIVTAIPLITFAYGVQHSQYLTVGFVQYINPTLQFLSAILFLHEAINHTMLLAFCIIWLSLAVYSFALIARHRHASRRKLASSAPGDV</sequence>
<dbReference type="SUPFAM" id="SSF103481">
    <property type="entry name" value="Multidrug resistance efflux transporter EmrE"/>
    <property type="match status" value="2"/>
</dbReference>
<evidence type="ECO:0000256" key="7">
    <source>
        <dbReference type="ARBA" id="ARBA00023136"/>
    </source>
</evidence>
<reference evidence="10" key="1">
    <citation type="journal article" date="2020" name="Biotechnol. Biofuels">
        <title>New insights from the biogas microbiome by comprehensive genome-resolved metagenomics of nearly 1600 species originating from multiple anaerobic digesters.</title>
        <authorList>
            <person name="Campanaro S."/>
            <person name="Treu L."/>
            <person name="Rodriguez-R L.M."/>
            <person name="Kovalovszki A."/>
            <person name="Ziels R.M."/>
            <person name="Maus I."/>
            <person name="Zhu X."/>
            <person name="Kougias P.G."/>
            <person name="Basile A."/>
            <person name="Luo G."/>
            <person name="Schluter A."/>
            <person name="Konstantinidis K.T."/>
            <person name="Angelidaki I."/>
        </authorList>
    </citation>
    <scope>NUCLEOTIDE SEQUENCE</scope>
    <source>
        <strain evidence="10">AS01afH2WH_6</strain>
    </source>
</reference>
<dbReference type="EMBL" id="JAAXZR010000028">
    <property type="protein sequence ID" value="NLT80537.1"/>
    <property type="molecule type" value="Genomic_DNA"/>
</dbReference>
<comment type="subcellular location">
    <subcellularLocation>
        <location evidence="1">Cell membrane</location>
        <topology evidence="1">Multi-pass membrane protein</topology>
    </subcellularLocation>
</comment>
<name>A0A971D161_9BIFI</name>
<keyword evidence="6 8" id="KW-1133">Transmembrane helix</keyword>
<feature type="transmembrane region" description="Helical" evidence="8">
    <location>
        <begin position="216"/>
        <end position="237"/>
    </location>
</feature>
<evidence type="ECO:0000313" key="11">
    <source>
        <dbReference type="Proteomes" id="UP000767327"/>
    </source>
</evidence>
<dbReference type="Proteomes" id="UP000767327">
    <property type="component" value="Unassembled WGS sequence"/>
</dbReference>
<evidence type="ECO:0000313" key="10">
    <source>
        <dbReference type="EMBL" id="NLT80537.1"/>
    </source>
</evidence>
<feature type="transmembrane region" description="Helical" evidence="8">
    <location>
        <begin position="187"/>
        <end position="204"/>
    </location>
</feature>
<feature type="transmembrane region" description="Helical" evidence="8">
    <location>
        <begin position="110"/>
        <end position="128"/>
    </location>
</feature>
<evidence type="ECO:0000256" key="1">
    <source>
        <dbReference type="ARBA" id="ARBA00004651"/>
    </source>
</evidence>
<gene>
    <name evidence="10" type="primary">rarD</name>
    <name evidence="10" type="ORF">GXW98_09715</name>
</gene>
<organism evidence="10 11">
    <name type="scientific">Bifidobacterium crudilactis</name>
    <dbReference type="NCBI Taxonomy" id="327277"/>
    <lineage>
        <taxon>Bacteria</taxon>
        <taxon>Bacillati</taxon>
        <taxon>Actinomycetota</taxon>
        <taxon>Actinomycetes</taxon>
        <taxon>Bifidobacteriales</taxon>
        <taxon>Bifidobacteriaceae</taxon>
        <taxon>Bifidobacterium</taxon>
    </lineage>
</organism>
<feature type="transmembrane region" description="Helical" evidence="8">
    <location>
        <begin position="43"/>
        <end position="61"/>
    </location>
</feature>
<evidence type="ECO:0000256" key="3">
    <source>
        <dbReference type="ARBA" id="ARBA00022448"/>
    </source>
</evidence>
<dbReference type="RefSeq" id="WP_273174786.1">
    <property type="nucleotide sequence ID" value="NZ_JAAXZR010000028.1"/>
</dbReference>
<evidence type="ECO:0000256" key="8">
    <source>
        <dbReference type="SAM" id="Phobius"/>
    </source>
</evidence>
<evidence type="ECO:0000256" key="6">
    <source>
        <dbReference type="ARBA" id="ARBA00022989"/>
    </source>
</evidence>
<dbReference type="PANTHER" id="PTHR22911">
    <property type="entry name" value="ACYL-MALONYL CONDENSING ENZYME-RELATED"/>
    <property type="match status" value="1"/>
</dbReference>
<dbReference type="GO" id="GO:0005886">
    <property type="term" value="C:plasma membrane"/>
    <property type="evidence" value="ECO:0007669"/>
    <property type="project" value="UniProtKB-SubCell"/>
</dbReference>
<feature type="domain" description="EamA" evidence="9">
    <location>
        <begin position="12"/>
        <end position="151"/>
    </location>
</feature>
<dbReference type="PANTHER" id="PTHR22911:SF137">
    <property type="entry name" value="SOLUTE CARRIER FAMILY 35 MEMBER G2-RELATED"/>
    <property type="match status" value="1"/>
</dbReference>
<keyword evidence="3" id="KW-0813">Transport</keyword>
<evidence type="ECO:0000256" key="2">
    <source>
        <dbReference type="ARBA" id="ARBA00007362"/>
    </source>
</evidence>
<keyword evidence="4" id="KW-1003">Cell membrane</keyword>
<evidence type="ECO:0000256" key="5">
    <source>
        <dbReference type="ARBA" id="ARBA00022692"/>
    </source>
</evidence>
<protein>
    <submittedName>
        <fullName evidence="10">EamA family transporter RarD</fullName>
    </submittedName>
</protein>
<reference evidence="10" key="2">
    <citation type="submission" date="2020-01" db="EMBL/GenBank/DDBJ databases">
        <authorList>
            <person name="Campanaro S."/>
        </authorList>
    </citation>
    <scope>NUCLEOTIDE SEQUENCE</scope>
    <source>
        <strain evidence="10">AS01afH2WH_6</strain>
    </source>
</reference>
<dbReference type="InterPro" id="IPR000620">
    <property type="entry name" value="EamA_dom"/>
</dbReference>
<comment type="caution">
    <text evidence="10">The sequence shown here is derived from an EMBL/GenBank/DDBJ whole genome shotgun (WGS) entry which is preliminary data.</text>
</comment>
<comment type="similarity">
    <text evidence="2">Belongs to the EamA transporter family.</text>
</comment>